<proteinExistence type="predicted"/>
<keyword evidence="3" id="KW-1185">Reference proteome</keyword>
<gene>
    <name evidence="2" type="ORF">PAXRUDRAFT_251077</name>
</gene>
<evidence type="ECO:0000313" key="3">
    <source>
        <dbReference type="Proteomes" id="UP000054538"/>
    </source>
</evidence>
<dbReference type="AlphaFoldDB" id="A0A0D0EB46"/>
<keyword evidence="1" id="KW-0472">Membrane</keyword>
<dbReference type="InParanoid" id="A0A0D0EB46"/>
<protein>
    <submittedName>
        <fullName evidence="2">Uncharacterized protein</fullName>
    </submittedName>
</protein>
<sequence>MSINYLLLIQQDLEGELIPIPGTPTSAAAAEVAPSMPISIVETTAAVLPPVVDDEKAEDVDAENPAGSSSAFLFPGLLFMSVTVTCAAYMWCGGRHLFRRVLRRTRGASYSRVRDDDLEK</sequence>
<feature type="transmembrane region" description="Helical" evidence="1">
    <location>
        <begin position="72"/>
        <end position="94"/>
    </location>
</feature>
<dbReference type="HOGENOM" id="CLU_2050372_0_0_1"/>
<evidence type="ECO:0000256" key="1">
    <source>
        <dbReference type="SAM" id="Phobius"/>
    </source>
</evidence>
<accession>A0A0D0EB46</accession>
<reference evidence="2 3" key="1">
    <citation type="submission" date="2014-04" db="EMBL/GenBank/DDBJ databases">
        <authorList>
            <consortium name="DOE Joint Genome Institute"/>
            <person name="Kuo A."/>
            <person name="Kohler A."/>
            <person name="Jargeat P."/>
            <person name="Nagy L.G."/>
            <person name="Floudas D."/>
            <person name="Copeland A."/>
            <person name="Barry K.W."/>
            <person name="Cichocki N."/>
            <person name="Veneault-Fourrey C."/>
            <person name="LaButti K."/>
            <person name="Lindquist E.A."/>
            <person name="Lipzen A."/>
            <person name="Lundell T."/>
            <person name="Morin E."/>
            <person name="Murat C."/>
            <person name="Sun H."/>
            <person name="Tunlid A."/>
            <person name="Henrissat B."/>
            <person name="Grigoriev I.V."/>
            <person name="Hibbett D.S."/>
            <person name="Martin F."/>
            <person name="Nordberg H.P."/>
            <person name="Cantor M.N."/>
            <person name="Hua S.X."/>
        </authorList>
    </citation>
    <scope>NUCLEOTIDE SEQUENCE [LARGE SCALE GENOMIC DNA]</scope>
    <source>
        <strain evidence="2 3">Ve08.2h10</strain>
    </source>
</reference>
<reference evidence="3" key="2">
    <citation type="submission" date="2015-01" db="EMBL/GenBank/DDBJ databases">
        <title>Evolutionary Origins and Diversification of the Mycorrhizal Mutualists.</title>
        <authorList>
            <consortium name="DOE Joint Genome Institute"/>
            <consortium name="Mycorrhizal Genomics Consortium"/>
            <person name="Kohler A."/>
            <person name="Kuo A."/>
            <person name="Nagy L.G."/>
            <person name="Floudas D."/>
            <person name="Copeland A."/>
            <person name="Barry K.W."/>
            <person name="Cichocki N."/>
            <person name="Veneault-Fourrey C."/>
            <person name="LaButti K."/>
            <person name="Lindquist E.A."/>
            <person name="Lipzen A."/>
            <person name="Lundell T."/>
            <person name="Morin E."/>
            <person name="Murat C."/>
            <person name="Riley R."/>
            <person name="Ohm R."/>
            <person name="Sun H."/>
            <person name="Tunlid A."/>
            <person name="Henrissat B."/>
            <person name="Grigoriev I.V."/>
            <person name="Hibbett D.S."/>
            <person name="Martin F."/>
        </authorList>
    </citation>
    <scope>NUCLEOTIDE SEQUENCE [LARGE SCALE GENOMIC DNA]</scope>
    <source>
        <strain evidence="3">Ve08.2h10</strain>
    </source>
</reference>
<keyword evidence="1" id="KW-1133">Transmembrane helix</keyword>
<name>A0A0D0EB46_9AGAM</name>
<dbReference type="Proteomes" id="UP000054538">
    <property type="component" value="Unassembled WGS sequence"/>
</dbReference>
<keyword evidence="1" id="KW-0812">Transmembrane</keyword>
<evidence type="ECO:0000313" key="2">
    <source>
        <dbReference type="EMBL" id="KIK97130.1"/>
    </source>
</evidence>
<dbReference type="OrthoDB" id="10510790at2759"/>
<organism evidence="2 3">
    <name type="scientific">Paxillus rubicundulus Ve08.2h10</name>
    <dbReference type="NCBI Taxonomy" id="930991"/>
    <lineage>
        <taxon>Eukaryota</taxon>
        <taxon>Fungi</taxon>
        <taxon>Dikarya</taxon>
        <taxon>Basidiomycota</taxon>
        <taxon>Agaricomycotina</taxon>
        <taxon>Agaricomycetes</taxon>
        <taxon>Agaricomycetidae</taxon>
        <taxon>Boletales</taxon>
        <taxon>Paxilineae</taxon>
        <taxon>Paxillaceae</taxon>
        <taxon>Paxillus</taxon>
    </lineage>
</organism>
<dbReference type="EMBL" id="KN824951">
    <property type="protein sequence ID" value="KIK97130.1"/>
    <property type="molecule type" value="Genomic_DNA"/>
</dbReference>